<sequence length="61" mass="6759">MKTGMRGLNDVQSDFANQLSGLSMIRKRLDYFYAGDFKFSVESAAGTGTNVRLSVPITEHE</sequence>
<name>A0ABY5SGX1_9BACL</name>
<gene>
    <name evidence="1" type="ORF">L1F29_15940</name>
</gene>
<reference evidence="1" key="1">
    <citation type="submission" date="2022-01" db="EMBL/GenBank/DDBJ databases">
        <title>Paenibacillus spongiae sp. nov., isolated from marine sponge.</title>
        <authorList>
            <person name="Li Z."/>
            <person name="Zhang M."/>
        </authorList>
    </citation>
    <scope>NUCLEOTIDE SEQUENCE</scope>
    <source>
        <strain evidence="1">PHS-Z3</strain>
    </source>
</reference>
<accession>A0ABY5SGX1</accession>
<protein>
    <recommendedName>
        <fullName evidence="3">Sensor histidine kinase</fullName>
    </recommendedName>
</protein>
<evidence type="ECO:0008006" key="3">
    <source>
        <dbReference type="Google" id="ProtNLM"/>
    </source>
</evidence>
<organism evidence="1 2">
    <name type="scientific">Paenibacillus spongiae</name>
    <dbReference type="NCBI Taxonomy" id="2909671"/>
    <lineage>
        <taxon>Bacteria</taxon>
        <taxon>Bacillati</taxon>
        <taxon>Bacillota</taxon>
        <taxon>Bacilli</taxon>
        <taxon>Bacillales</taxon>
        <taxon>Paenibacillaceae</taxon>
        <taxon>Paenibacillus</taxon>
    </lineage>
</organism>
<evidence type="ECO:0000313" key="2">
    <source>
        <dbReference type="Proteomes" id="UP001057877"/>
    </source>
</evidence>
<evidence type="ECO:0000313" key="1">
    <source>
        <dbReference type="EMBL" id="UVI33236.1"/>
    </source>
</evidence>
<dbReference type="EMBL" id="CP091430">
    <property type="protein sequence ID" value="UVI33236.1"/>
    <property type="molecule type" value="Genomic_DNA"/>
</dbReference>
<dbReference type="RefSeq" id="WP_258389289.1">
    <property type="nucleotide sequence ID" value="NZ_CP091430.1"/>
</dbReference>
<keyword evidence="2" id="KW-1185">Reference proteome</keyword>
<proteinExistence type="predicted"/>
<dbReference type="Proteomes" id="UP001057877">
    <property type="component" value="Chromosome"/>
</dbReference>